<sequence length="66" mass="7798">MKILIREGSITKNFVTLRPIISECSGKYRDYLMFCFDNAHPNILFNRHINLMIASAIEHSHVWLMF</sequence>
<dbReference type="EC" id="3.5.4.2" evidence="1"/>
<accession>W5T0Q9</accession>
<evidence type="ECO:0000313" key="1">
    <source>
        <dbReference type="EMBL" id="AHH13104.1"/>
    </source>
</evidence>
<dbReference type="Gene3D" id="3.20.20.140">
    <property type="entry name" value="Metal-dependent hydrolases"/>
    <property type="match status" value="1"/>
</dbReference>
<reference evidence="1" key="1">
    <citation type="submission" date="2013-04" db="EMBL/GenBank/DDBJ databases">
        <title>Comparative Genomics of Relapsing Fever Spirochetes.</title>
        <authorList>
            <person name="Schwan T.G."/>
            <person name="Raffel S.J."/>
            <person name="Porcella S.F."/>
            <person name="Martens C.A."/>
            <person name="Bruno D.P."/>
            <person name="Ricklefs S.M."/>
            <person name="Barbian K.B."/>
        </authorList>
    </citation>
    <scope>NUCLEOTIDE SEQUENCE</scope>
    <source>
        <strain evidence="1">YBT</strain>
        <plasmid evidence="1">unnamed</plasmid>
    </source>
</reference>
<organism evidence="1">
    <name type="scientific">Borrelia hermsii YBT</name>
    <dbReference type="NCBI Taxonomy" id="1313295"/>
    <lineage>
        <taxon>Bacteria</taxon>
        <taxon>Pseudomonadati</taxon>
        <taxon>Spirochaetota</taxon>
        <taxon>Spirochaetia</taxon>
        <taxon>Spirochaetales</taxon>
        <taxon>Borreliaceae</taxon>
        <taxon>Borrelia</taxon>
    </lineage>
</organism>
<dbReference type="EMBL" id="CP005711">
    <property type="protein sequence ID" value="AHH13104.1"/>
    <property type="molecule type" value="Genomic_DNA"/>
</dbReference>
<protein>
    <submittedName>
        <fullName evidence="1">Putative adenine deaminase</fullName>
        <ecNumber evidence="1">3.5.4.2</ecNumber>
    </submittedName>
</protein>
<name>W5T0Q9_BORHE</name>
<dbReference type="HOGENOM" id="CLU_205715_0_0_12"/>
<keyword evidence="1" id="KW-0378">Hydrolase</keyword>
<dbReference type="AlphaFoldDB" id="W5T0Q9"/>
<dbReference type="GO" id="GO:0000034">
    <property type="term" value="F:adenine deaminase activity"/>
    <property type="evidence" value="ECO:0007669"/>
    <property type="project" value="UniProtKB-EC"/>
</dbReference>
<proteinExistence type="predicted"/>
<geneLocation type="plasmid" evidence="1">
    <name>unnamed</name>
</geneLocation>
<keyword evidence="1" id="KW-0614">Plasmid</keyword>
<gene>
    <name evidence="1" type="ORF">BHO_0017800</name>
</gene>